<dbReference type="PANTHER" id="PTHR36562">
    <property type="entry name" value="SERINE/ARGININE REPETITIVE MATRIX 2"/>
    <property type="match status" value="1"/>
</dbReference>
<dbReference type="SMART" id="SM01115">
    <property type="entry name" value="cwf21"/>
    <property type="match status" value="1"/>
</dbReference>
<protein>
    <recommendedName>
        <fullName evidence="8">CWF21 domain-containing protein</fullName>
    </recommendedName>
</protein>
<name>A0AB34JK63_PRYPA</name>
<evidence type="ECO:0000256" key="7">
    <source>
        <dbReference type="SAM" id="MobiDB-lite"/>
    </source>
</evidence>
<dbReference type="InterPro" id="IPR013170">
    <property type="entry name" value="mRNA_splic_Cwf21_dom"/>
</dbReference>
<keyword evidence="5" id="KW-0508">mRNA splicing</keyword>
<feature type="domain" description="CWF21" evidence="8">
    <location>
        <begin position="56"/>
        <end position="101"/>
    </location>
</feature>
<comment type="caution">
    <text evidence="9">The sequence shown here is derived from an EMBL/GenBank/DDBJ whole genome shotgun (WGS) entry which is preliminary data.</text>
</comment>
<evidence type="ECO:0000256" key="3">
    <source>
        <dbReference type="ARBA" id="ARBA00022664"/>
    </source>
</evidence>
<keyword evidence="3" id="KW-0507">mRNA processing</keyword>
<evidence type="ECO:0000256" key="1">
    <source>
        <dbReference type="ARBA" id="ARBA00004123"/>
    </source>
</evidence>
<feature type="compositionally biased region" description="Basic and acidic residues" evidence="7">
    <location>
        <begin position="179"/>
        <end position="202"/>
    </location>
</feature>
<dbReference type="Proteomes" id="UP001515480">
    <property type="component" value="Unassembled WGS sequence"/>
</dbReference>
<accession>A0AB34JK63</accession>
<evidence type="ECO:0000256" key="2">
    <source>
        <dbReference type="ARBA" id="ARBA00005954"/>
    </source>
</evidence>
<evidence type="ECO:0000313" key="9">
    <source>
        <dbReference type="EMBL" id="KAL1521368.1"/>
    </source>
</evidence>
<keyword evidence="6" id="KW-0539">Nucleus</keyword>
<comment type="subcellular location">
    <subcellularLocation>
        <location evidence="1">Nucleus</location>
    </subcellularLocation>
</comment>
<dbReference type="Gene3D" id="6.10.140.420">
    <property type="match status" value="1"/>
</dbReference>
<keyword evidence="10" id="KW-1185">Reference proteome</keyword>
<dbReference type="GO" id="GO:0006397">
    <property type="term" value="P:mRNA processing"/>
    <property type="evidence" value="ECO:0007669"/>
    <property type="project" value="UniProtKB-KW"/>
</dbReference>
<evidence type="ECO:0000256" key="5">
    <source>
        <dbReference type="ARBA" id="ARBA00023187"/>
    </source>
</evidence>
<evidence type="ECO:0000313" key="10">
    <source>
        <dbReference type="Proteomes" id="UP001515480"/>
    </source>
</evidence>
<gene>
    <name evidence="9" type="ORF">AB1Y20_021034</name>
</gene>
<proteinExistence type="inferred from homology"/>
<keyword evidence="4" id="KW-0747">Spliceosome</keyword>
<dbReference type="Pfam" id="PF08312">
    <property type="entry name" value="cwf21"/>
    <property type="match status" value="1"/>
</dbReference>
<comment type="similarity">
    <text evidence="2">Belongs to the CWC21 family.</text>
</comment>
<evidence type="ECO:0000256" key="6">
    <source>
        <dbReference type="ARBA" id="ARBA00023242"/>
    </source>
</evidence>
<dbReference type="EMBL" id="JBGBPQ010000007">
    <property type="protein sequence ID" value="KAL1521368.1"/>
    <property type="molecule type" value="Genomic_DNA"/>
</dbReference>
<reference evidence="9 10" key="1">
    <citation type="journal article" date="2024" name="Science">
        <title>Giant polyketide synthase enzymes in the biosynthesis of giant marine polyether toxins.</title>
        <authorList>
            <person name="Fallon T.R."/>
            <person name="Shende V.V."/>
            <person name="Wierzbicki I.H."/>
            <person name="Pendleton A.L."/>
            <person name="Watervoot N.F."/>
            <person name="Auber R.P."/>
            <person name="Gonzalez D.J."/>
            <person name="Wisecaver J.H."/>
            <person name="Moore B.S."/>
        </authorList>
    </citation>
    <scope>NUCLEOTIDE SEQUENCE [LARGE SCALE GENOMIC DNA]</scope>
    <source>
        <strain evidence="9 10">12B1</strain>
    </source>
</reference>
<dbReference type="PANTHER" id="PTHR36562:SF5">
    <property type="entry name" value="SERINE_ARGININE REPETITIVE MATRIX 2"/>
    <property type="match status" value="1"/>
</dbReference>
<evidence type="ECO:0000259" key="8">
    <source>
        <dbReference type="SMART" id="SM01115"/>
    </source>
</evidence>
<sequence length="213" mass="24017">MYNGIGLATVRGSGTNGYVQKNMSHVSRVRTAERKDIGVPVDFAMKEPRAPNMEIVEHNRKREVELQVLRLRETLEDEGLEPQTIERKVSALRADLLAELQTRIATPQAGTPRSGETHADAAMKQSENVALKSALGISSSYVSGSAFDRELQARQKAERLAKRAAEEAEVLAMESALEREKLREQKARRKEERAREKQEERTAKRRKRDAARV</sequence>
<dbReference type="GO" id="GO:0005681">
    <property type="term" value="C:spliceosomal complex"/>
    <property type="evidence" value="ECO:0007669"/>
    <property type="project" value="UniProtKB-KW"/>
</dbReference>
<feature type="compositionally biased region" description="Basic residues" evidence="7">
    <location>
        <begin position="203"/>
        <end position="213"/>
    </location>
</feature>
<dbReference type="AlphaFoldDB" id="A0AB34JK63"/>
<dbReference type="GO" id="GO:0008380">
    <property type="term" value="P:RNA splicing"/>
    <property type="evidence" value="ECO:0007669"/>
    <property type="project" value="UniProtKB-KW"/>
</dbReference>
<organism evidence="9 10">
    <name type="scientific">Prymnesium parvum</name>
    <name type="common">Toxic golden alga</name>
    <dbReference type="NCBI Taxonomy" id="97485"/>
    <lineage>
        <taxon>Eukaryota</taxon>
        <taxon>Haptista</taxon>
        <taxon>Haptophyta</taxon>
        <taxon>Prymnesiophyceae</taxon>
        <taxon>Prymnesiales</taxon>
        <taxon>Prymnesiaceae</taxon>
        <taxon>Prymnesium</taxon>
    </lineage>
</organism>
<evidence type="ECO:0000256" key="4">
    <source>
        <dbReference type="ARBA" id="ARBA00022728"/>
    </source>
</evidence>
<dbReference type="CDD" id="cd21372">
    <property type="entry name" value="cwf21_CWC21-like"/>
    <property type="match status" value="1"/>
</dbReference>
<dbReference type="InterPro" id="IPR051372">
    <property type="entry name" value="CWC21"/>
</dbReference>
<feature type="region of interest" description="Disordered" evidence="7">
    <location>
        <begin position="179"/>
        <end position="213"/>
    </location>
</feature>